<dbReference type="HAMAP" id="MF_00022">
    <property type="entry name" value="Glu_tRNA_synth_type1"/>
    <property type="match status" value="1"/>
</dbReference>
<dbReference type="KEGG" id="llh:I41_32850"/>
<organism evidence="10 11">
    <name type="scientific">Lacipirellula limnantheis</name>
    <dbReference type="NCBI Taxonomy" id="2528024"/>
    <lineage>
        <taxon>Bacteria</taxon>
        <taxon>Pseudomonadati</taxon>
        <taxon>Planctomycetota</taxon>
        <taxon>Planctomycetia</taxon>
        <taxon>Pirellulales</taxon>
        <taxon>Lacipirellulaceae</taxon>
        <taxon>Lacipirellula</taxon>
    </lineage>
</organism>
<dbReference type="GO" id="GO:0005524">
    <property type="term" value="F:ATP binding"/>
    <property type="evidence" value="ECO:0007669"/>
    <property type="project" value="UniProtKB-UniRule"/>
</dbReference>
<comment type="catalytic activity">
    <reaction evidence="7">
        <text>tRNA(Glu) + L-glutamate + ATP = L-glutamyl-tRNA(Glu) + AMP + diphosphate</text>
        <dbReference type="Rhea" id="RHEA:23540"/>
        <dbReference type="Rhea" id="RHEA-COMP:9663"/>
        <dbReference type="Rhea" id="RHEA-COMP:9680"/>
        <dbReference type="ChEBI" id="CHEBI:29985"/>
        <dbReference type="ChEBI" id="CHEBI:30616"/>
        <dbReference type="ChEBI" id="CHEBI:33019"/>
        <dbReference type="ChEBI" id="CHEBI:78442"/>
        <dbReference type="ChEBI" id="CHEBI:78520"/>
        <dbReference type="ChEBI" id="CHEBI:456215"/>
        <dbReference type="EC" id="6.1.1.17"/>
    </reaction>
</comment>
<dbReference type="InterPro" id="IPR001412">
    <property type="entry name" value="aa-tRNA-synth_I_CS"/>
</dbReference>
<dbReference type="GO" id="GO:0004818">
    <property type="term" value="F:glutamate-tRNA ligase activity"/>
    <property type="evidence" value="ECO:0007669"/>
    <property type="project" value="UniProtKB-UniRule"/>
</dbReference>
<evidence type="ECO:0000256" key="7">
    <source>
        <dbReference type="HAMAP-Rule" id="MF_00022"/>
    </source>
</evidence>
<comment type="function">
    <text evidence="7">Catalyzes the attachment of glutamate to tRNA(Glu) in a two-step reaction: glutamate is first activated by ATP to form Glu-AMP and then transferred to the acceptor end of tRNA(Glu).</text>
</comment>
<dbReference type="PANTHER" id="PTHR43311:SF2">
    <property type="entry name" value="GLUTAMATE--TRNA LIGASE, MITOCHONDRIAL-RELATED"/>
    <property type="match status" value="1"/>
</dbReference>
<dbReference type="SUPFAM" id="SSF52374">
    <property type="entry name" value="Nucleotidylyl transferase"/>
    <property type="match status" value="1"/>
</dbReference>
<proteinExistence type="inferred from homology"/>
<keyword evidence="2 7" id="KW-0436">Ligase</keyword>
<dbReference type="Gene3D" id="1.10.10.350">
    <property type="match status" value="1"/>
</dbReference>
<dbReference type="EMBL" id="CP036339">
    <property type="protein sequence ID" value="QDT74091.1"/>
    <property type="molecule type" value="Genomic_DNA"/>
</dbReference>
<dbReference type="InterPro" id="IPR020058">
    <property type="entry name" value="Glu/Gln-tRNA-synth_Ib_cat-dom"/>
</dbReference>
<dbReference type="CDD" id="cd00808">
    <property type="entry name" value="GluRS_core"/>
    <property type="match status" value="1"/>
</dbReference>
<dbReference type="GO" id="GO:0008270">
    <property type="term" value="F:zinc ion binding"/>
    <property type="evidence" value="ECO:0007669"/>
    <property type="project" value="InterPro"/>
</dbReference>
<dbReference type="InterPro" id="IPR045462">
    <property type="entry name" value="aa-tRNA-synth_I_cd-bd"/>
</dbReference>
<feature type="domain" description="Glutamyl/glutaminyl-tRNA synthetase class Ib catalytic" evidence="8">
    <location>
        <begin position="3"/>
        <end position="262"/>
    </location>
</feature>
<dbReference type="GO" id="GO:0000049">
    <property type="term" value="F:tRNA binding"/>
    <property type="evidence" value="ECO:0007669"/>
    <property type="project" value="InterPro"/>
</dbReference>
<dbReference type="PRINTS" id="PR00987">
    <property type="entry name" value="TRNASYNTHGLU"/>
</dbReference>
<dbReference type="OrthoDB" id="9807503at2"/>
<dbReference type="EC" id="6.1.1.17" evidence="7"/>
<keyword evidence="6 7" id="KW-0030">Aminoacyl-tRNA synthetase</keyword>
<evidence type="ECO:0000313" key="10">
    <source>
        <dbReference type="EMBL" id="QDT74091.1"/>
    </source>
</evidence>
<protein>
    <recommendedName>
        <fullName evidence="7">Glutamate--tRNA ligase</fullName>
        <ecNumber evidence="7">6.1.1.17</ecNumber>
    </recommendedName>
    <alternativeName>
        <fullName evidence="7">Glutamyl-tRNA synthetase</fullName>
        <shortName evidence="7">GluRS</shortName>
    </alternativeName>
</protein>
<dbReference type="AlphaFoldDB" id="A0A517U0F9"/>
<feature type="short sequence motif" description="'KMSKS' region" evidence="7">
    <location>
        <begin position="251"/>
        <end position="255"/>
    </location>
</feature>
<dbReference type="PROSITE" id="PS00178">
    <property type="entry name" value="AA_TRNA_LIGASE_I"/>
    <property type="match status" value="1"/>
</dbReference>
<sequence length="519" mass="57775">MTVRTRFAPSPTGYLHIGGVRTALFNWLFARKHGGEFLLRVDDTDQQRNVDAALAPILRGFQWLGMSWDEGPEVGGPCGPYYQSQRGDLYQAAVKKLLASGHAYRDFGTTEELQAEREAAQAAGGQFTYSRRWMAENDADAAKFAAEGRQGVVRLKMPREGELVLNDLIRGEVRFAWSAEQDHVIQRADGTCLYHLASVVDDEAMRISHVIRAEEHLPNTPRQVFIAQSLGYELPAYAHLPYVAEPGSKTKLSKRKLDKYLKNRDFAALMERGNSIATRLGLATTAETFNPVIVDFYEQIGFLPDALLNYLLLLGWSLDGEREEFSRAEMIELFSLERVNKAPASFDPQKLLAFQDRAMQQVPLKQKAAKCLPFLQGAGFVSSPPPCDTAPYLSAILEAAGDRLKMAGDVLDYTEFYIADDALPYDAAAVEKRIVKPENAKPLLKAYAAELASVEPFEPAAIEKHLKEFVERQGVKVGDLVHAVRVAISGKSVGFGLFETIAILGRERCMRRMERALTL</sequence>
<dbReference type="Gene3D" id="3.40.50.620">
    <property type="entry name" value="HUPs"/>
    <property type="match status" value="1"/>
</dbReference>
<dbReference type="PANTHER" id="PTHR43311">
    <property type="entry name" value="GLUTAMATE--TRNA LIGASE"/>
    <property type="match status" value="1"/>
</dbReference>
<dbReference type="GO" id="GO:0006424">
    <property type="term" value="P:glutamyl-tRNA aminoacylation"/>
    <property type="evidence" value="ECO:0007669"/>
    <property type="project" value="UniProtKB-UniRule"/>
</dbReference>
<accession>A0A517U0F9</accession>
<evidence type="ECO:0000256" key="4">
    <source>
        <dbReference type="ARBA" id="ARBA00022840"/>
    </source>
</evidence>
<dbReference type="InterPro" id="IPR049940">
    <property type="entry name" value="GluQ/Sye"/>
</dbReference>
<evidence type="ECO:0000256" key="1">
    <source>
        <dbReference type="ARBA" id="ARBA00007894"/>
    </source>
</evidence>
<keyword evidence="3 7" id="KW-0547">Nucleotide-binding</keyword>
<keyword evidence="7" id="KW-0963">Cytoplasm</keyword>
<dbReference type="NCBIfam" id="TIGR00464">
    <property type="entry name" value="gltX_bact"/>
    <property type="match status" value="1"/>
</dbReference>
<dbReference type="InterPro" id="IPR000924">
    <property type="entry name" value="Glu/Gln-tRNA-synth"/>
</dbReference>
<dbReference type="InterPro" id="IPR014729">
    <property type="entry name" value="Rossmann-like_a/b/a_fold"/>
</dbReference>
<dbReference type="GO" id="GO:0005829">
    <property type="term" value="C:cytosol"/>
    <property type="evidence" value="ECO:0007669"/>
    <property type="project" value="TreeGrafter"/>
</dbReference>
<evidence type="ECO:0000259" key="8">
    <source>
        <dbReference type="Pfam" id="PF00749"/>
    </source>
</evidence>
<dbReference type="Proteomes" id="UP000317909">
    <property type="component" value="Chromosome"/>
</dbReference>
<comment type="caution">
    <text evidence="7">Lacks conserved residue(s) required for the propagation of feature annotation.</text>
</comment>
<dbReference type="InterPro" id="IPR020751">
    <property type="entry name" value="aa-tRNA-synth_I_codon-bd_sub2"/>
</dbReference>
<keyword evidence="11" id="KW-1185">Reference proteome</keyword>
<feature type="short sequence motif" description="'HIGH' region" evidence="7">
    <location>
        <begin position="9"/>
        <end position="19"/>
    </location>
</feature>
<dbReference type="InterPro" id="IPR004527">
    <property type="entry name" value="Glu-tRNA-ligase_bac/mito"/>
</dbReference>
<evidence type="ECO:0000256" key="5">
    <source>
        <dbReference type="ARBA" id="ARBA00022917"/>
    </source>
</evidence>
<comment type="subunit">
    <text evidence="7">Monomer.</text>
</comment>
<keyword evidence="4 7" id="KW-0067">ATP-binding</keyword>
<evidence type="ECO:0000313" key="11">
    <source>
        <dbReference type="Proteomes" id="UP000317909"/>
    </source>
</evidence>
<dbReference type="InterPro" id="IPR008925">
    <property type="entry name" value="aa_tRNA-synth_I_cd-bd_sf"/>
</dbReference>
<gene>
    <name evidence="10" type="primary">gltX_2</name>
    <name evidence="7" type="synonym">gltX</name>
    <name evidence="10" type="ORF">I41_32850</name>
</gene>
<comment type="subcellular location">
    <subcellularLocation>
        <location evidence="7">Cytoplasm</location>
    </subcellularLocation>
</comment>
<feature type="binding site" evidence="7">
    <location>
        <position position="254"/>
    </location>
    <ligand>
        <name>ATP</name>
        <dbReference type="ChEBI" id="CHEBI:30616"/>
    </ligand>
</feature>
<dbReference type="InterPro" id="IPR033910">
    <property type="entry name" value="GluRS_core"/>
</dbReference>
<dbReference type="Pfam" id="PF19269">
    <property type="entry name" value="Anticodon_2"/>
    <property type="match status" value="1"/>
</dbReference>
<evidence type="ECO:0000256" key="2">
    <source>
        <dbReference type="ARBA" id="ARBA00022598"/>
    </source>
</evidence>
<dbReference type="RefSeq" id="WP_145433883.1">
    <property type="nucleotide sequence ID" value="NZ_CP036339.1"/>
</dbReference>
<comment type="similarity">
    <text evidence="1 7">Belongs to the class-I aminoacyl-tRNA synthetase family. Glutamate--tRNA ligase type 1 subfamily.</text>
</comment>
<keyword evidence="5 7" id="KW-0648">Protein biosynthesis</keyword>
<evidence type="ECO:0000259" key="9">
    <source>
        <dbReference type="Pfam" id="PF19269"/>
    </source>
</evidence>
<reference evidence="10 11" key="1">
    <citation type="submission" date="2019-02" db="EMBL/GenBank/DDBJ databases">
        <title>Deep-cultivation of Planctomycetes and their phenomic and genomic characterization uncovers novel biology.</title>
        <authorList>
            <person name="Wiegand S."/>
            <person name="Jogler M."/>
            <person name="Boedeker C."/>
            <person name="Pinto D."/>
            <person name="Vollmers J."/>
            <person name="Rivas-Marin E."/>
            <person name="Kohn T."/>
            <person name="Peeters S.H."/>
            <person name="Heuer A."/>
            <person name="Rast P."/>
            <person name="Oberbeckmann S."/>
            <person name="Bunk B."/>
            <person name="Jeske O."/>
            <person name="Meyerdierks A."/>
            <person name="Storesund J.E."/>
            <person name="Kallscheuer N."/>
            <person name="Luecker S."/>
            <person name="Lage O.M."/>
            <person name="Pohl T."/>
            <person name="Merkel B.J."/>
            <person name="Hornburger P."/>
            <person name="Mueller R.-W."/>
            <person name="Bruemmer F."/>
            <person name="Labrenz M."/>
            <person name="Spormann A.M."/>
            <person name="Op den Camp H."/>
            <person name="Overmann J."/>
            <person name="Amann R."/>
            <person name="Jetten M.S.M."/>
            <person name="Mascher T."/>
            <person name="Medema M.H."/>
            <person name="Devos D.P."/>
            <person name="Kaster A.-K."/>
            <person name="Ovreas L."/>
            <person name="Rohde M."/>
            <person name="Galperin M.Y."/>
            <person name="Jogler C."/>
        </authorList>
    </citation>
    <scope>NUCLEOTIDE SEQUENCE [LARGE SCALE GENOMIC DNA]</scope>
    <source>
        <strain evidence="10 11">I41</strain>
    </source>
</reference>
<feature type="domain" description="Glutamyl/glutaminyl-tRNA synthetase class Ib catalytic" evidence="8">
    <location>
        <begin position="293"/>
        <end position="351"/>
    </location>
</feature>
<evidence type="ECO:0000256" key="6">
    <source>
        <dbReference type="ARBA" id="ARBA00023146"/>
    </source>
</evidence>
<evidence type="ECO:0000256" key="3">
    <source>
        <dbReference type="ARBA" id="ARBA00022741"/>
    </source>
</evidence>
<feature type="domain" description="Aminoacyl-tRNA synthetase class I anticodon-binding" evidence="9">
    <location>
        <begin position="368"/>
        <end position="517"/>
    </location>
</feature>
<dbReference type="Pfam" id="PF00749">
    <property type="entry name" value="tRNA-synt_1c"/>
    <property type="match status" value="2"/>
</dbReference>
<dbReference type="SUPFAM" id="SSF48163">
    <property type="entry name" value="An anticodon-binding domain of class I aminoacyl-tRNA synthetases"/>
    <property type="match status" value="1"/>
</dbReference>
<name>A0A517U0F9_9BACT</name>